<dbReference type="AlphaFoldDB" id="A0A1L3GHV9"/>
<dbReference type="PANTHER" id="PTHR37421:SF1">
    <property type="entry name" value="UPF0260 PROTEIN YCGN"/>
    <property type="match status" value="1"/>
</dbReference>
<dbReference type="PANTHER" id="PTHR37421">
    <property type="entry name" value="UPF0260 PROTEIN YCGN"/>
    <property type="match status" value="1"/>
</dbReference>
<dbReference type="KEGG" id="pace:A6070_05270"/>
<sequence length="92" mass="10772">MDRDWEKICQRCGRCCYEKIEFEGEIYYTDEPCQYLDLKTHLCRVYPQRCMVRPGCVALTPELVRQGLLPADCPYIAHVLRSAGTKLDKPRD</sequence>
<dbReference type="STRING" id="29542.A6070_05270"/>
<dbReference type="EMBL" id="CP015518">
    <property type="protein sequence ID" value="APG25533.1"/>
    <property type="molecule type" value="Genomic_DNA"/>
</dbReference>
<reference evidence="1 2" key="1">
    <citation type="journal article" date="2017" name="Genome Announc.">
        <title>Complete Genome Sequences of Two Acetylene-Fermenting Pelobacter acetylenicus Strains.</title>
        <authorList>
            <person name="Sutton J.M."/>
            <person name="Baesman S.M."/>
            <person name="Fierst J.L."/>
            <person name="Poret-Peterson A.T."/>
            <person name="Oremland R.S."/>
            <person name="Dunlap D.S."/>
            <person name="Akob D.M."/>
        </authorList>
    </citation>
    <scope>NUCLEOTIDE SEQUENCE [LARGE SCALE GENOMIC DNA]</scope>
    <source>
        <strain evidence="1 2">DSM 3247</strain>
    </source>
</reference>
<accession>A0A1L3GHV9</accession>
<gene>
    <name evidence="1" type="ORF">A7E75_11260</name>
</gene>
<dbReference type="OrthoDB" id="9786855at2"/>
<dbReference type="InterPro" id="IPR008228">
    <property type="entry name" value="UCP006173"/>
</dbReference>
<evidence type="ECO:0000313" key="1">
    <source>
        <dbReference type="EMBL" id="APG25533.1"/>
    </source>
</evidence>
<dbReference type="RefSeq" id="WP_072287374.1">
    <property type="nucleotide sequence ID" value="NZ_CP015455.1"/>
</dbReference>
<name>A0A1L3GHV9_SYNAC</name>
<dbReference type="Proteomes" id="UP000182264">
    <property type="component" value="Chromosome"/>
</dbReference>
<organism evidence="1 2">
    <name type="scientific">Syntrophotalea acetylenica</name>
    <name type="common">Pelobacter acetylenicus</name>
    <dbReference type="NCBI Taxonomy" id="29542"/>
    <lineage>
        <taxon>Bacteria</taxon>
        <taxon>Pseudomonadati</taxon>
        <taxon>Thermodesulfobacteriota</taxon>
        <taxon>Desulfuromonadia</taxon>
        <taxon>Desulfuromonadales</taxon>
        <taxon>Syntrophotaleaceae</taxon>
        <taxon>Syntrophotalea</taxon>
    </lineage>
</organism>
<proteinExistence type="predicted"/>
<evidence type="ECO:0000313" key="2">
    <source>
        <dbReference type="Proteomes" id="UP000182264"/>
    </source>
</evidence>
<protein>
    <submittedName>
        <fullName evidence="1">Uncharacterized protein</fullName>
    </submittedName>
</protein>
<keyword evidence="2" id="KW-1185">Reference proteome</keyword>